<dbReference type="NCBIfam" id="TIGR04088">
    <property type="entry name" value="cognate_SipW"/>
    <property type="match status" value="1"/>
</dbReference>
<comment type="caution">
    <text evidence="3">The sequence shown here is derived from an EMBL/GenBank/DDBJ whole genome shotgun (WGS) entry which is preliminary data.</text>
</comment>
<keyword evidence="2" id="KW-0732">Signal</keyword>
<reference evidence="3 4" key="1">
    <citation type="submission" date="2021-03" db="EMBL/GenBank/DDBJ databases">
        <title>Sequencing the genomes of 1000 actinobacteria strains.</title>
        <authorList>
            <person name="Klenk H.-P."/>
        </authorList>
    </citation>
    <scope>NUCLEOTIDE SEQUENCE [LARGE SCALE GENOMIC DNA]</scope>
    <source>
        <strain evidence="3 4">DSM 14564</strain>
    </source>
</reference>
<gene>
    <name evidence="3" type="ORF">JOF44_002544</name>
</gene>
<dbReference type="RefSeq" id="WP_209891959.1">
    <property type="nucleotide sequence ID" value="NZ_BAAAJV010000006.1"/>
</dbReference>
<dbReference type="Proteomes" id="UP000698222">
    <property type="component" value="Unassembled WGS sequence"/>
</dbReference>
<feature type="chain" id="PRO_5046464711" evidence="2">
    <location>
        <begin position="22"/>
        <end position="210"/>
    </location>
</feature>
<organism evidence="3 4">
    <name type="scientific">Brachybacterium fresconis</name>
    <dbReference type="NCBI Taxonomy" id="173363"/>
    <lineage>
        <taxon>Bacteria</taxon>
        <taxon>Bacillati</taxon>
        <taxon>Actinomycetota</taxon>
        <taxon>Actinomycetes</taxon>
        <taxon>Micrococcales</taxon>
        <taxon>Dermabacteraceae</taxon>
        <taxon>Brachybacterium</taxon>
    </lineage>
</organism>
<keyword evidence="4" id="KW-1185">Reference proteome</keyword>
<feature type="region of interest" description="Disordered" evidence="1">
    <location>
        <begin position="37"/>
        <end position="59"/>
    </location>
</feature>
<dbReference type="InterPro" id="IPR023833">
    <property type="entry name" value="Signal_pept_SipW-depend-type"/>
</dbReference>
<feature type="signal peptide" evidence="2">
    <location>
        <begin position="1"/>
        <end position="21"/>
    </location>
</feature>
<evidence type="ECO:0000256" key="2">
    <source>
        <dbReference type="SAM" id="SignalP"/>
    </source>
</evidence>
<proteinExistence type="predicted"/>
<sequence>MSRRRLLGVLAGGLALGVASAVTVAAWQDPEAATGTFTAGTFETQSRGSGGEWAHHPPGSAVLLSADLTGLAPGGTAQSPAPGESHYGGIALRTSAGSTRGGQVQLGAVGADGPLTGALEYRVVAREASTASCTAADFGAGATYLAGGPTSYSPLVGGVDPGSLEIGADGQDPVALCLELRVSAPADGDDGAAVQGTDAQVGLSVTIAQL</sequence>
<evidence type="ECO:0000313" key="3">
    <source>
        <dbReference type="EMBL" id="MBP2409641.1"/>
    </source>
</evidence>
<accession>A0ABS4YLI2</accession>
<protein>
    <submittedName>
        <fullName evidence="3">Ribosomally synthesized peptide with SipW-like signal peptide</fullName>
    </submittedName>
</protein>
<name>A0ABS4YLI2_9MICO</name>
<dbReference type="EMBL" id="JAGIOC010000001">
    <property type="protein sequence ID" value="MBP2409641.1"/>
    <property type="molecule type" value="Genomic_DNA"/>
</dbReference>
<evidence type="ECO:0000256" key="1">
    <source>
        <dbReference type="SAM" id="MobiDB-lite"/>
    </source>
</evidence>
<evidence type="ECO:0000313" key="4">
    <source>
        <dbReference type="Proteomes" id="UP000698222"/>
    </source>
</evidence>